<dbReference type="InterPro" id="IPR004870">
    <property type="entry name" value="Nucleoporin_Nup155"/>
</dbReference>
<dbReference type="Pfam" id="PF03177">
    <property type="entry name" value="Nucleoporin_C"/>
    <property type="match status" value="1"/>
</dbReference>
<evidence type="ECO:0000256" key="5">
    <source>
        <dbReference type="SAM" id="MobiDB-lite"/>
    </source>
</evidence>
<dbReference type="InParanoid" id="D8PP51"/>
<evidence type="ECO:0008006" key="10">
    <source>
        <dbReference type="Google" id="ProtNLM"/>
    </source>
</evidence>
<name>D8PP51_SCHCM</name>
<dbReference type="PANTHER" id="PTHR10350">
    <property type="entry name" value="NUCLEAR PORE COMPLEX PROTEIN NUP155"/>
    <property type="match status" value="1"/>
</dbReference>
<dbReference type="InterPro" id="IPR007187">
    <property type="entry name" value="Nucleoporin_Nup133/Nup155_C"/>
</dbReference>
<dbReference type="Gene3D" id="1.20.58.1780">
    <property type="match status" value="1"/>
</dbReference>
<feature type="region of interest" description="Disordered" evidence="5">
    <location>
        <begin position="1"/>
        <end position="31"/>
    </location>
</feature>
<dbReference type="EMBL" id="GL377302">
    <property type="protein sequence ID" value="EFJ02292.1"/>
    <property type="molecule type" value="Genomic_DNA"/>
</dbReference>
<sequence>MSALSLSALGAGDPSSSIMRPSPSPKSAQVDLSSLQGASRVLQEQLVKDSQAIPDLGDTLSIPGQQASASYSVAADDARMPYQKRALLRIPDALVQYATTTKVNMAMGLLPEIERAWIAIDHQLFLWDYNEGQEINSFVDQPDVIRAVAVVKPKRGLFIEAIQHLLVICTKLSVLLIAVSLAPGEGGRKDLSMYATDLSVPTDEVQMTSVVGTNDGRIFMCGADDGNLYELHYQESEGWFGKRIQLINHSAGGVQSFLPRFTTSAATDQIRSVVSDPDRNMIYTLTASNSIGVYRLGAEKKLDHVQTLSSVFKQAQDKAPAAPALTPNNFEISTLHVIEPKESRLGVQLMAVTKNAVRLYFAAASPYNYAYGYNSGGRALQLIHVRLPPVNLPHPLRQAQSLRPGFRGQPPAAGGNVPTFVVSAVENAAYSNGLLVASQPASDMNDFILCLSPDLTRIGNLGQVPAQAPPQSTYSGALTAGGPPRPPLTEQAVLLDIPLGTWAIAPAPKTFAPPTPNDTPTPVVINELASQTGESPPQFIIMTSEGLVFIAKRRAIDYLKAIIEDYESDRDIQPMLLFRDGFGRDQTCAMLLALAAGNSFVDFNPASNMGATVKQAFFELGERPTFTERITYGAPTTESQGTTTYSGKREGLAVYLARLLRPFWKARLLDVTGTAFSVSTDVLNTIQTNLMSLKSFLDQNPSLFHGVPLDASSSRSGANIPDQQAIKEEQRSVEQLISLLGRTIEALEFVSFMNLNQLSNLVPRCSAELRKELAGLTFEGLITTEAGMSVSRALINVLIDQQMTGQMEIDTVSETLQRKCPSFCSAEDVMLYKAAESMNKAADAKTPAERQHWCNESLMLYVKGARTLEFQKLRKAVGEFRDLDYPKGAIELPLACAKALDQEERGRQFWRNGCLPGDPGQAQFQQRKACYDLIAGCLEEFEERAAQQEQQGTPPEQRLNLIAYQIAFDSDDELFHAHLYQWLIGRGLWEDLLDQRPPFLEAYLSREPADQERYDLLWRFYIKNGQNLHAAQILACMADNDKFEVELNERVAWLTLAVGNAKSHPITPNTAVDSGIAFLTDLEEKLEVAQVQLDIYAYLNAQKAEWPPEAQKLVDDLNGKLYDLNSLWDNYAIRFQLRPIQLLCLHIGDVRDEGMVRGIWDGLFREAVEVAEDAIAQADQIRARVVPLGQRFYPSDSAFPLRIVAQLLVRFRLNHKGQLEDGWPARILIDCGVPYAEIWDIFHEMYESQIPPFNTQDNVQTVSSDIAVLLNAWIQEARRPQPNAQARGEVPVARLDEVVEQYLREVAPDRTATRQLYEEVRRQLRRSW</sequence>
<dbReference type="InterPro" id="IPR042537">
    <property type="entry name" value="Nucleoporin_Nup155_C_2"/>
</dbReference>
<dbReference type="InterPro" id="IPR015943">
    <property type="entry name" value="WD40/YVTN_repeat-like_dom_sf"/>
</dbReference>
<reference evidence="8 9" key="1">
    <citation type="journal article" date="2010" name="Nat. Biotechnol.">
        <title>Genome sequence of the model mushroom Schizophyllum commune.</title>
        <authorList>
            <person name="Ohm R.A."/>
            <person name="de Jong J.F."/>
            <person name="Lugones L.G."/>
            <person name="Aerts A."/>
            <person name="Kothe E."/>
            <person name="Stajich J.E."/>
            <person name="de Vries R.P."/>
            <person name="Record E."/>
            <person name="Levasseur A."/>
            <person name="Baker S.E."/>
            <person name="Bartholomew K.A."/>
            <person name="Coutinho P.M."/>
            <person name="Erdmann S."/>
            <person name="Fowler T.J."/>
            <person name="Gathman A.C."/>
            <person name="Lombard V."/>
            <person name="Henrissat B."/>
            <person name="Knabe N."/>
            <person name="Kuees U."/>
            <person name="Lilly W.W."/>
            <person name="Lindquist E."/>
            <person name="Lucas S."/>
            <person name="Magnuson J.K."/>
            <person name="Piumi F."/>
            <person name="Raudaskoski M."/>
            <person name="Salamov A."/>
            <person name="Schmutz J."/>
            <person name="Schwarze F.W.M.R."/>
            <person name="vanKuyk P.A."/>
            <person name="Horton J.S."/>
            <person name="Grigoriev I.V."/>
            <person name="Woesten H.A.B."/>
        </authorList>
    </citation>
    <scope>NUCLEOTIDE SEQUENCE [LARGE SCALE GENOMIC DNA]</scope>
    <source>
        <strain evidence="9">H4-8 / FGSC 9210</strain>
    </source>
</reference>
<keyword evidence="4" id="KW-0539">Nucleus</keyword>
<feature type="domain" description="Nucleoporin Nup133/Nup155-like N-terminal" evidence="7">
    <location>
        <begin position="89"/>
        <end position="409"/>
    </location>
</feature>
<dbReference type="PANTHER" id="PTHR10350:SF6">
    <property type="entry name" value="NUCLEAR PORE COMPLEX PROTEIN NUP155"/>
    <property type="match status" value="1"/>
</dbReference>
<feature type="compositionally biased region" description="Low complexity" evidence="5">
    <location>
        <begin position="14"/>
        <end position="27"/>
    </location>
</feature>
<evidence type="ECO:0000259" key="7">
    <source>
        <dbReference type="Pfam" id="PF08801"/>
    </source>
</evidence>
<dbReference type="SUPFAM" id="SSF50978">
    <property type="entry name" value="WD40 repeat-like"/>
    <property type="match status" value="1"/>
</dbReference>
<comment type="subcellular location">
    <subcellularLocation>
        <location evidence="1">Nucleus</location>
    </subcellularLocation>
</comment>
<comment type="similarity">
    <text evidence="2">Belongs to the non-repetitive/WGA-negative nucleoporin family.</text>
</comment>
<accession>D8PP51</accession>
<proteinExistence type="inferred from homology"/>
<dbReference type="GO" id="GO:0017056">
    <property type="term" value="F:structural constituent of nuclear pore"/>
    <property type="evidence" value="ECO:0007669"/>
    <property type="project" value="InterPro"/>
</dbReference>
<dbReference type="FunCoup" id="D8PP51">
    <property type="interactions" value="853"/>
</dbReference>
<keyword evidence="9" id="KW-1185">Reference proteome</keyword>
<gene>
    <name evidence="8" type="ORF">SCHCODRAFT_80716</name>
</gene>
<dbReference type="GO" id="GO:0006405">
    <property type="term" value="P:RNA export from nucleus"/>
    <property type="evidence" value="ECO:0007669"/>
    <property type="project" value="TreeGrafter"/>
</dbReference>
<dbReference type="Gene3D" id="1.20.120.1880">
    <property type="entry name" value="Nucleoporin, helical C-terminal domain"/>
    <property type="match status" value="1"/>
</dbReference>
<dbReference type="GO" id="GO:0036228">
    <property type="term" value="P:protein localization to nuclear inner membrane"/>
    <property type="evidence" value="ECO:0007669"/>
    <property type="project" value="TreeGrafter"/>
</dbReference>
<dbReference type="Gene3D" id="1.25.40.450">
    <property type="entry name" value="Nucleoporin, helical domain, N-terminal subdomain"/>
    <property type="match status" value="1"/>
</dbReference>
<dbReference type="Proteomes" id="UP000007431">
    <property type="component" value="Unassembled WGS sequence"/>
</dbReference>
<dbReference type="InterPro" id="IPR042538">
    <property type="entry name" value="Nucleoporin_Nup155_C_3"/>
</dbReference>
<evidence type="ECO:0000256" key="1">
    <source>
        <dbReference type="ARBA" id="ARBA00004123"/>
    </source>
</evidence>
<dbReference type="GO" id="GO:0000972">
    <property type="term" value="P:transcription-dependent tethering of RNA polymerase II gene DNA at nuclear periphery"/>
    <property type="evidence" value="ECO:0007669"/>
    <property type="project" value="TreeGrafter"/>
</dbReference>
<dbReference type="VEuPathDB" id="FungiDB:SCHCODRAFT_02744705"/>
<organism evidence="9">
    <name type="scientific">Schizophyllum commune (strain H4-8 / FGSC 9210)</name>
    <name type="common">Split gill fungus</name>
    <dbReference type="NCBI Taxonomy" id="578458"/>
    <lineage>
        <taxon>Eukaryota</taxon>
        <taxon>Fungi</taxon>
        <taxon>Dikarya</taxon>
        <taxon>Basidiomycota</taxon>
        <taxon>Agaricomycotina</taxon>
        <taxon>Agaricomycetes</taxon>
        <taxon>Agaricomycetidae</taxon>
        <taxon>Agaricales</taxon>
        <taxon>Schizophyllaceae</taxon>
        <taxon>Schizophyllum</taxon>
    </lineage>
</organism>
<dbReference type="Gene3D" id="1.25.40.440">
    <property type="entry name" value="Nucleoporin, helical domain, central subdomain"/>
    <property type="match status" value="1"/>
</dbReference>
<evidence type="ECO:0000256" key="3">
    <source>
        <dbReference type="ARBA" id="ARBA00022448"/>
    </source>
</evidence>
<dbReference type="eggNOG" id="KOG1900">
    <property type="taxonomic scope" value="Eukaryota"/>
</dbReference>
<dbReference type="OMA" id="SWAPFQK"/>
<dbReference type="STRING" id="578458.D8PP51"/>
<evidence type="ECO:0000313" key="9">
    <source>
        <dbReference type="Proteomes" id="UP000007431"/>
    </source>
</evidence>
<dbReference type="InterPro" id="IPR042533">
    <property type="entry name" value="Nucleoporin_Nup155_C_1"/>
</dbReference>
<dbReference type="Pfam" id="PF08801">
    <property type="entry name" value="Nucleoporin_N"/>
    <property type="match status" value="1"/>
</dbReference>
<dbReference type="GO" id="GO:0006606">
    <property type="term" value="P:protein import into nucleus"/>
    <property type="evidence" value="ECO:0007669"/>
    <property type="project" value="TreeGrafter"/>
</dbReference>
<dbReference type="GO" id="GO:0044611">
    <property type="term" value="C:nuclear pore inner ring"/>
    <property type="evidence" value="ECO:0007669"/>
    <property type="project" value="TreeGrafter"/>
</dbReference>
<evidence type="ECO:0000313" key="8">
    <source>
        <dbReference type="EMBL" id="EFJ02292.1"/>
    </source>
</evidence>
<dbReference type="InterPro" id="IPR014908">
    <property type="entry name" value="Nucleoporin_Nup133/Nup155_N"/>
</dbReference>
<feature type="domain" description="Nucleoporin Nup133/Nup155-like C-terminal" evidence="6">
    <location>
        <begin position="646"/>
        <end position="1307"/>
    </location>
</feature>
<evidence type="ECO:0000256" key="2">
    <source>
        <dbReference type="ARBA" id="ARBA00007373"/>
    </source>
</evidence>
<protein>
    <recommendedName>
        <fullName evidence="10">Nucleoporin</fullName>
    </recommendedName>
</protein>
<dbReference type="Gene3D" id="2.130.10.10">
    <property type="entry name" value="YVTN repeat-like/Quinoprotein amine dehydrogenase"/>
    <property type="match status" value="1"/>
</dbReference>
<dbReference type="HOGENOM" id="CLU_000429_0_1_1"/>
<evidence type="ECO:0000259" key="6">
    <source>
        <dbReference type="Pfam" id="PF03177"/>
    </source>
</evidence>
<keyword evidence="3" id="KW-0813">Transport</keyword>
<evidence type="ECO:0000256" key="4">
    <source>
        <dbReference type="ARBA" id="ARBA00023242"/>
    </source>
</evidence>
<dbReference type="InterPro" id="IPR036322">
    <property type="entry name" value="WD40_repeat_dom_sf"/>
</dbReference>